<proteinExistence type="predicted"/>
<accession>A0A1T2XK61</accession>
<protein>
    <recommendedName>
        <fullName evidence="3">Phage gp6-like head-tail connector protein</fullName>
    </recommendedName>
</protein>
<dbReference type="Proteomes" id="UP000190188">
    <property type="component" value="Unassembled WGS sequence"/>
</dbReference>
<evidence type="ECO:0000313" key="2">
    <source>
        <dbReference type="Proteomes" id="UP000190188"/>
    </source>
</evidence>
<sequence>MLTTLNQVKNFIFLPEQDGPSDLQLTMMIGAVSQAIEGYCRRQFGRSTHTEWYSGGSSKLLLRNFPVQQIVRVTTLAGQEITSYELLADTGELVLAEGWPSGEDNIKIEYEAGYVTPDQATETLAANLPESIELACIRYVQMLYEGQIGKVSERLGDYAVTYPEHSAGKLPAVVTQLLEPALGRWL</sequence>
<organism evidence="1 2">
    <name type="scientific">Paenibacillus selenitireducens</name>
    <dbReference type="NCBI Taxonomy" id="1324314"/>
    <lineage>
        <taxon>Bacteria</taxon>
        <taxon>Bacillati</taxon>
        <taxon>Bacillota</taxon>
        <taxon>Bacilli</taxon>
        <taxon>Bacillales</taxon>
        <taxon>Paenibacillaceae</taxon>
        <taxon>Paenibacillus</taxon>
    </lineage>
</organism>
<comment type="caution">
    <text evidence="1">The sequence shown here is derived from an EMBL/GenBank/DDBJ whole genome shotgun (WGS) entry which is preliminary data.</text>
</comment>
<gene>
    <name evidence="1" type="ORF">BVG16_05585</name>
</gene>
<keyword evidence="2" id="KW-1185">Reference proteome</keyword>
<dbReference type="EMBL" id="MSZX01000002">
    <property type="protein sequence ID" value="OPA80215.1"/>
    <property type="molecule type" value="Genomic_DNA"/>
</dbReference>
<evidence type="ECO:0008006" key="3">
    <source>
        <dbReference type="Google" id="ProtNLM"/>
    </source>
</evidence>
<evidence type="ECO:0000313" key="1">
    <source>
        <dbReference type="EMBL" id="OPA80215.1"/>
    </source>
</evidence>
<dbReference type="AlphaFoldDB" id="A0A1T2XK61"/>
<name>A0A1T2XK61_9BACL</name>
<reference evidence="1 2" key="1">
    <citation type="submission" date="2017-01" db="EMBL/GenBank/DDBJ databases">
        <title>Genome analysis of Paenibacillus selenitrireducens ES3-24.</title>
        <authorList>
            <person name="Xu D."/>
            <person name="Yao R."/>
            <person name="Zheng S."/>
        </authorList>
    </citation>
    <scope>NUCLEOTIDE SEQUENCE [LARGE SCALE GENOMIC DNA]</scope>
    <source>
        <strain evidence="1 2">ES3-24</strain>
    </source>
</reference>
<dbReference type="STRING" id="1324314.BVG16_05585"/>